<dbReference type="Pfam" id="PF07883">
    <property type="entry name" value="Cupin_2"/>
    <property type="match status" value="1"/>
</dbReference>
<name>A0A916UQC8_9HYPH</name>
<dbReference type="AlphaFoldDB" id="A0A916UQC8"/>
<dbReference type="InterPro" id="IPR047263">
    <property type="entry name" value="HNL-like_cupin"/>
</dbReference>
<feature type="domain" description="Cupin type-2" evidence="1">
    <location>
        <begin position="41"/>
        <end position="102"/>
    </location>
</feature>
<dbReference type="Gene3D" id="2.60.120.10">
    <property type="entry name" value="Jelly Rolls"/>
    <property type="match status" value="1"/>
</dbReference>
<reference evidence="2" key="2">
    <citation type="submission" date="2020-09" db="EMBL/GenBank/DDBJ databases">
        <authorList>
            <person name="Sun Q."/>
            <person name="Zhou Y."/>
        </authorList>
    </citation>
    <scope>NUCLEOTIDE SEQUENCE</scope>
    <source>
        <strain evidence="2">CGMCC 1.12919</strain>
    </source>
</reference>
<dbReference type="Proteomes" id="UP000637002">
    <property type="component" value="Unassembled WGS sequence"/>
</dbReference>
<accession>A0A916UQC8</accession>
<dbReference type="SUPFAM" id="SSF51182">
    <property type="entry name" value="RmlC-like cupins"/>
    <property type="match status" value="1"/>
</dbReference>
<dbReference type="InterPro" id="IPR014710">
    <property type="entry name" value="RmlC-like_jellyroll"/>
</dbReference>
<evidence type="ECO:0000313" key="3">
    <source>
        <dbReference type="Proteomes" id="UP000637002"/>
    </source>
</evidence>
<protein>
    <submittedName>
        <fullName evidence="2">Germin subfamily 1 member 15</fullName>
    </submittedName>
</protein>
<dbReference type="PANTHER" id="PTHR43698">
    <property type="entry name" value="RIBD C-TERMINAL DOMAIN CONTAINING PROTEIN"/>
    <property type="match status" value="1"/>
</dbReference>
<reference evidence="2" key="1">
    <citation type="journal article" date="2014" name="Int. J. Syst. Evol. Microbiol.">
        <title>Complete genome sequence of Corynebacterium casei LMG S-19264T (=DSM 44701T), isolated from a smear-ripened cheese.</title>
        <authorList>
            <consortium name="US DOE Joint Genome Institute (JGI-PGF)"/>
            <person name="Walter F."/>
            <person name="Albersmeier A."/>
            <person name="Kalinowski J."/>
            <person name="Ruckert C."/>
        </authorList>
    </citation>
    <scope>NUCLEOTIDE SEQUENCE</scope>
    <source>
        <strain evidence="2">CGMCC 1.12919</strain>
    </source>
</reference>
<sequence length="136" mass="14484">MRYFKNGERPSRAGPPAYFTGAVILDEIISAQAPARANLARVTFPPGARTAWHTHPLGQTLHVLAGVCLVQEAGQPAARLQPGDTVWIPPGVKHWHGATATTLMTHLALQEGDDTGKAADWLEQVSDADYAAAQPA</sequence>
<dbReference type="InterPro" id="IPR011051">
    <property type="entry name" value="RmlC_Cupin_sf"/>
</dbReference>
<dbReference type="InterPro" id="IPR013096">
    <property type="entry name" value="Cupin_2"/>
</dbReference>
<dbReference type="EMBL" id="BMGG01000008">
    <property type="protein sequence ID" value="GGC82740.1"/>
    <property type="molecule type" value="Genomic_DNA"/>
</dbReference>
<keyword evidence="3" id="KW-1185">Reference proteome</keyword>
<gene>
    <name evidence="2" type="ORF">GCM10010994_45810</name>
</gene>
<comment type="caution">
    <text evidence="2">The sequence shown here is derived from an EMBL/GenBank/DDBJ whole genome shotgun (WGS) entry which is preliminary data.</text>
</comment>
<dbReference type="RefSeq" id="WP_188611476.1">
    <property type="nucleotide sequence ID" value="NZ_BMGG01000008.1"/>
</dbReference>
<dbReference type="PANTHER" id="PTHR43698:SF1">
    <property type="entry name" value="BLL4564 PROTEIN"/>
    <property type="match status" value="1"/>
</dbReference>
<evidence type="ECO:0000313" key="2">
    <source>
        <dbReference type="EMBL" id="GGC82740.1"/>
    </source>
</evidence>
<organism evidence="2 3">
    <name type="scientific">Chelatococcus reniformis</name>
    <dbReference type="NCBI Taxonomy" id="1494448"/>
    <lineage>
        <taxon>Bacteria</taxon>
        <taxon>Pseudomonadati</taxon>
        <taxon>Pseudomonadota</taxon>
        <taxon>Alphaproteobacteria</taxon>
        <taxon>Hyphomicrobiales</taxon>
        <taxon>Chelatococcaceae</taxon>
        <taxon>Chelatococcus</taxon>
    </lineage>
</organism>
<evidence type="ECO:0000259" key="1">
    <source>
        <dbReference type="Pfam" id="PF07883"/>
    </source>
</evidence>
<dbReference type="CDD" id="cd02233">
    <property type="entry name" value="cupin_HNL-like"/>
    <property type="match status" value="1"/>
</dbReference>
<proteinExistence type="predicted"/>